<dbReference type="OMA" id="MAYEVQT"/>
<dbReference type="AlphaFoldDB" id="B8M9Z8"/>
<proteinExistence type="predicted"/>
<dbReference type="OrthoDB" id="3262926at2759"/>
<dbReference type="InParanoid" id="B8M9Z8"/>
<dbReference type="Gene3D" id="3.10.490.10">
    <property type="entry name" value="Gamma-glutamyl cyclotransferase-like"/>
    <property type="match status" value="1"/>
</dbReference>
<sequence length="130" mass="15224">MLQSAPEDYLLQRPEQRAFSPKFPLHLSCKESSTYRKNHNTAKWGDYPALIDGKQGEVVTGYACIVQTKEEAQKLSYYETSAYEVVSCRIYFKDEEVSKELLWYAGDTQALLEQRFDRKLWKLQMGDKLR</sequence>
<evidence type="ECO:0000313" key="3">
    <source>
        <dbReference type="Proteomes" id="UP000001745"/>
    </source>
</evidence>
<dbReference type="HOGENOM" id="CLU_1939535_0_0_1"/>
<protein>
    <recommendedName>
        <fullName evidence="1">Gamma-glutamylcyclotransferase AIG2-like domain-containing protein</fullName>
    </recommendedName>
</protein>
<dbReference type="GeneID" id="8104364"/>
<dbReference type="Pfam" id="PF06094">
    <property type="entry name" value="GGACT"/>
    <property type="match status" value="1"/>
</dbReference>
<dbReference type="RefSeq" id="XP_002482142.1">
    <property type="nucleotide sequence ID" value="XM_002482097.1"/>
</dbReference>
<accession>B8M9Z8</accession>
<dbReference type="PhylomeDB" id="B8M9Z8"/>
<keyword evidence="3" id="KW-1185">Reference proteome</keyword>
<gene>
    <name evidence="2" type="ORF">TSTA_119140</name>
</gene>
<dbReference type="InterPro" id="IPR009288">
    <property type="entry name" value="AIG2-like_dom"/>
</dbReference>
<name>B8M9Z8_TALSN</name>
<reference evidence="3" key="1">
    <citation type="journal article" date="2015" name="Genome Announc.">
        <title>Genome sequence of the AIDS-associated pathogen Penicillium marneffei (ATCC18224) and its near taxonomic relative Talaromyces stipitatus (ATCC10500).</title>
        <authorList>
            <person name="Nierman W.C."/>
            <person name="Fedorova-Abrams N.D."/>
            <person name="Andrianopoulos A."/>
        </authorList>
    </citation>
    <scope>NUCLEOTIDE SEQUENCE [LARGE SCALE GENOMIC DNA]</scope>
    <source>
        <strain evidence="3">ATCC 10500 / CBS 375.48 / QM 6759 / NRRL 1006</strain>
    </source>
</reference>
<dbReference type="VEuPathDB" id="FungiDB:TSTA_119140"/>
<dbReference type="eggNOG" id="ENOG502RM69">
    <property type="taxonomic scope" value="Eukaryota"/>
</dbReference>
<feature type="domain" description="Gamma-glutamylcyclotransferase AIG2-like" evidence="1">
    <location>
        <begin position="35"/>
        <end position="121"/>
    </location>
</feature>
<dbReference type="EMBL" id="EQ962655">
    <property type="protein sequence ID" value="EED18150.1"/>
    <property type="molecule type" value="Genomic_DNA"/>
</dbReference>
<evidence type="ECO:0000313" key="2">
    <source>
        <dbReference type="EMBL" id="EED18150.1"/>
    </source>
</evidence>
<evidence type="ECO:0000259" key="1">
    <source>
        <dbReference type="Pfam" id="PF06094"/>
    </source>
</evidence>
<dbReference type="Proteomes" id="UP000001745">
    <property type="component" value="Unassembled WGS sequence"/>
</dbReference>
<organism evidence="2 3">
    <name type="scientific">Talaromyces stipitatus (strain ATCC 10500 / CBS 375.48 / QM 6759 / NRRL 1006)</name>
    <name type="common">Penicillium stipitatum</name>
    <dbReference type="NCBI Taxonomy" id="441959"/>
    <lineage>
        <taxon>Eukaryota</taxon>
        <taxon>Fungi</taxon>
        <taxon>Dikarya</taxon>
        <taxon>Ascomycota</taxon>
        <taxon>Pezizomycotina</taxon>
        <taxon>Eurotiomycetes</taxon>
        <taxon>Eurotiomycetidae</taxon>
        <taxon>Eurotiales</taxon>
        <taxon>Trichocomaceae</taxon>
        <taxon>Talaromyces</taxon>
        <taxon>Talaromyces sect. Talaromyces</taxon>
    </lineage>
</organism>